<evidence type="ECO:0000259" key="8">
    <source>
        <dbReference type="Pfam" id="PF02687"/>
    </source>
</evidence>
<dbReference type="RefSeq" id="WP_199486899.1">
    <property type="nucleotide sequence ID" value="NZ_QURH01000712.1"/>
</dbReference>
<feature type="domain" description="ABC3 transporter permease C-terminal" evidence="8">
    <location>
        <begin position="293"/>
        <end position="406"/>
    </location>
</feature>
<keyword evidence="10" id="KW-1185">Reference proteome</keyword>
<evidence type="ECO:0000313" key="9">
    <source>
        <dbReference type="EMBL" id="RFU38748.1"/>
    </source>
</evidence>
<dbReference type="EMBL" id="QURH01000712">
    <property type="protein sequence ID" value="RFU38748.1"/>
    <property type="molecule type" value="Genomic_DNA"/>
</dbReference>
<reference evidence="9 10" key="1">
    <citation type="submission" date="2018-08" db="EMBL/GenBank/DDBJ databases">
        <title>Actinomadura jelena sp. nov., a novel Actinomycete isolated from soil in Chad.</title>
        <authorList>
            <person name="Shi L."/>
        </authorList>
    </citation>
    <scope>NUCLEOTIDE SEQUENCE [LARGE SCALE GENOMIC DNA]</scope>
    <source>
        <strain evidence="9 10">NEAU-G17</strain>
    </source>
</reference>
<feature type="signal peptide" evidence="7">
    <location>
        <begin position="1"/>
        <end position="23"/>
    </location>
</feature>
<feature type="chain" id="PRO_5016630119" description="ABC3 transporter permease C-terminal domain-containing protein" evidence="7">
    <location>
        <begin position="24"/>
        <end position="517"/>
    </location>
</feature>
<organism evidence="9 10">
    <name type="scientific">Actinomadura logoneensis</name>
    <dbReference type="NCBI Taxonomy" id="2293572"/>
    <lineage>
        <taxon>Bacteria</taxon>
        <taxon>Bacillati</taxon>
        <taxon>Actinomycetota</taxon>
        <taxon>Actinomycetes</taxon>
        <taxon>Streptosporangiales</taxon>
        <taxon>Thermomonosporaceae</taxon>
        <taxon>Actinomadura</taxon>
    </lineage>
</organism>
<sequence>MVGDRTLVLAACATALFATTVLAALVGYAGSVTRDGLHRTLAQKAQIGATIVVTVLPGQSAETNKQLEQALRRGYGDIPYRMESAAKSDSYTLPGQEHAAHPELTRFAAYTGMDRHARLASGRWPAATSDDAGGIAEAVLPSAAARHMKVKPGAVFTVHGRVDKTSTIRVRLVGVFDVRSPEDYLWHGDPLVTTGADQQNYTTYGPLVLAPETYRKRFSAAGGDVTWFVRNDLSHLDVSGLRALGKRAQESANTLRKYGDGTTFAVSSELPDLADQLSRAVLVARSTMFVPVLQLILLAGYAWLLVARLLADHRRTELALMRTRGAGMRQLAGLTVAEGFTVVLPGLLLGPLLADPLLRLAAQTPAVRATGLRLSAGSPGTLWTVAGIAAVAFVAAVTVPTLRAVRGTFVETEAAISRGRRSAWAGTGADLALLLVAGLGVWQLTRYNSTPSVSGAGGIDPFIVSGPALALLAGGVLMLRLVPVTSRAAERFTARGRGLAPALGARQVARRPLRYAG</sequence>
<evidence type="ECO:0000256" key="1">
    <source>
        <dbReference type="ARBA" id="ARBA00004651"/>
    </source>
</evidence>
<keyword evidence="4 6" id="KW-1133">Transmembrane helix</keyword>
<keyword evidence="5 6" id="KW-0472">Membrane</keyword>
<gene>
    <name evidence="9" type="ORF">DZF91_26055</name>
</gene>
<accession>A0A372JHA7</accession>
<evidence type="ECO:0000256" key="4">
    <source>
        <dbReference type="ARBA" id="ARBA00022989"/>
    </source>
</evidence>
<feature type="transmembrane region" description="Helical" evidence="6">
    <location>
        <begin position="288"/>
        <end position="310"/>
    </location>
</feature>
<evidence type="ECO:0000256" key="6">
    <source>
        <dbReference type="SAM" id="Phobius"/>
    </source>
</evidence>
<evidence type="ECO:0000256" key="3">
    <source>
        <dbReference type="ARBA" id="ARBA00022692"/>
    </source>
</evidence>
<keyword evidence="2" id="KW-1003">Cell membrane</keyword>
<protein>
    <recommendedName>
        <fullName evidence="8">ABC3 transporter permease C-terminal domain-containing protein</fullName>
    </recommendedName>
</protein>
<evidence type="ECO:0000313" key="10">
    <source>
        <dbReference type="Proteomes" id="UP000261811"/>
    </source>
</evidence>
<evidence type="ECO:0000256" key="7">
    <source>
        <dbReference type="SAM" id="SignalP"/>
    </source>
</evidence>
<dbReference type="Pfam" id="PF02687">
    <property type="entry name" value="FtsX"/>
    <property type="match status" value="1"/>
</dbReference>
<keyword evidence="7" id="KW-0732">Signal</keyword>
<proteinExistence type="predicted"/>
<keyword evidence="3 6" id="KW-0812">Transmembrane</keyword>
<feature type="transmembrane region" description="Helical" evidence="6">
    <location>
        <begin position="382"/>
        <end position="402"/>
    </location>
</feature>
<feature type="transmembrane region" description="Helical" evidence="6">
    <location>
        <begin position="462"/>
        <end position="482"/>
    </location>
</feature>
<feature type="transmembrane region" description="Helical" evidence="6">
    <location>
        <begin position="423"/>
        <end position="442"/>
    </location>
</feature>
<dbReference type="InterPro" id="IPR003838">
    <property type="entry name" value="ABC3_permease_C"/>
</dbReference>
<dbReference type="GO" id="GO:0005886">
    <property type="term" value="C:plasma membrane"/>
    <property type="evidence" value="ECO:0007669"/>
    <property type="project" value="UniProtKB-SubCell"/>
</dbReference>
<evidence type="ECO:0000256" key="2">
    <source>
        <dbReference type="ARBA" id="ARBA00022475"/>
    </source>
</evidence>
<feature type="non-terminal residue" evidence="9">
    <location>
        <position position="517"/>
    </location>
</feature>
<dbReference type="AlphaFoldDB" id="A0A372JHA7"/>
<dbReference type="Proteomes" id="UP000261811">
    <property type="component" value="Unassembled WGS sequence"/>
</dbReference>
<evidence type="ECO:0000256" key="5">
    <source>
        <dbReference type="ARBA" id="ARBA00023136"/>
    </source>
</evidence>
<comment type="subcellular location">
    <subcellularLocation>
        <location evidence="1">Cell membrane</location>
        <topology evidence="1">Multi-pass membrane protein</topology>
    </subcellularLocation>
</comment>
<comment type="caution">
    <text evidence="9">The sequence shown here is derived from an EMBL/GenBank/DDBJ whole genome shotgun (WGS) entry which is preliminary data.</text>
</comment>
<name>A0A372JHA7_9ACTN</name>
<feature type="transmembrane region" description="Helical" evidence="6">
    <location>
        <begin position="331"/>
        <end position="354"/>
    </location>
</feature>